<dbReference type="InterPro" id="IPR012946">
    <property type="entry name" value="X8"/>
</dbReference>
<evidence type="ECO:0000256" key="7">
    <source>
        <dbReference type="SAM" id="SignalP"/>
    </source>
</evidence>
<dbReference type="Pfam" id="PF00332">
    <property type="entry name" value="Glyco_hydro_17"/>
    <property type="match status" value="1"/>
</dbReference>
<feature type="chain" id="PRO_5043934691" description="X8 domain-containing protein" evidence="7">
    <location>
        <begin position="24"/>
        <end position="354"/>
    </location>
</feature>
<keyword evidence="4" id="KW-1015">Disulfide bond</keyword>
<organism evidence="9 10">
    <name type="scientific">Saponaria officinalis</name>
    <name type="common">Common soapwort</name>
    <name type="synonym">Lychnis saponaria</name>
    <dbReference type="NCBI Taxonomy" id="3572"/>
    <lineage>
        <taxon>Eukaryota</taxon>
        <taxon>Viridiplantae</taxon>
        <taxon>Streptophyta</taxon>
        <taxon>Embryophyta</taxon>
        <taxon>Tracheophyta</taxon>
        <taxon>Spermatophyta</taxon>
        <taxon>Magnoliopsida</taxon>
        <taxon>eudicotyledons</taxon>
        <taxon>Gunneridae</taxon>
        <taxon>Pentapetalae</taxon>
        <taxon>Caryophyllales</taxon>
        <taxon>Caryophyllaceae</taxon>
        <taxon>Caryophylleae</taxon>
        <taxon>Saponaria</taxon>
    </lineage>
</organism>
<dbReference type="SMART" id="SM00768">
    <property type="entry name" value="X8"/>
    <property type="match status" value="1"/>
</dbReference>
<dbReference type="SUPFAM" id="SSF51445">
    <property type="entry name" value="(Trans)glycosidases"/>
    <property type="match status" value="1"/>
</dbReference>
<evidence type="ECO:0000256" key="5">
    <source>
        <dbReference type="ARBA" id="ARBA00023295"/>
    </source>
</evidence>
<reference evidence="9" key="1">
    <citation type="submission" date="2024-03" db="EMBL/GenBank/DDBJ databases">
        <title>WGS assembly of Saponaria officinalis var. Norfolk2.</title>
        <authorList>
            <person name="Jenkins J."/>
            <person name="Shu S."/>
            <person name="Grimwood J."/>
            <person name="Barry K."/>
            <person name="Goodstein D."/>
            <person name="Schmutz J."/>
            <person name="Leebens-Mack J."/>
            <person name="Osbourn A."/>
        </authorList>
    </citation>
    <scope>NUCLEOTIDE SEQUENCE [LARGE SCALE GENOMIC DNA]</scope>
    <source>
        <strain evidence="9">JIC</strain>
    </source>
</reference>
<evidence type="ECO:0000259" key="8">
    <source>
        <dbReference type="SMART" id="SM00768"/>
    </source>
</evidence>
<dbReference type="Gene3D" id="3.20.20.80">
    <property type="entry name" value="Glycosidases"/>
    <property type="match status" value="2"/>
</dbReference>
<evidence type="ECO:0000256" key="4">
    <source>
        <dbReference type="ARBA" id="ARBA00023157"/>
    </source>
</evidence>
<keyword evidence="5" id="KW-0326">Glycosidase</keyword>
<dbReference type="EMBL" id="JBDFQZ010000006">
    <property type="protein sequence ID" value="KAK9715594.1"/>
    <property type="molecule type" value="Genomic_DNA"/>
</dbReference>
<comment type="caution">
    <text evidence="9">The sequence shown here is derived from an EMBL/GenBank/DDBJ whole genome shotgun (WGS) entry which is preliminary data.</text>
</comment>
<dbReference type="Gene3D" id="1.20.58.1040">
    <property type="match status" value="1"/>
</dbReference>
<dbReference type="GO" id="GO:0005975">
    <property type="term" value="P:carbohydrate metabolic process"/>
    <property type="evidence" value="ECO:0007669"/>
    <property type="project" value="InterPro"/>
</dbReference>
<dbReference type="InterPro" id="IPR000490">
    <property type="entry name" value="Glyco_hydro_17"/>
</dbReference>
<comment type="similarity">
    <text evidence="1 6">Belongs to the glycosyl hydrolase 17 family.</text>
</comment>
<keyword evidence="3" id="KW-0378">Hydrolase</keyword>
<name>A0AAW1KB58_SAPOF</name>
<proteinExistence type="inferred from homology"/>
<dbReference type="Proteomes" id="UP001443914">
    <property type="component" value="Unassembled WGS sequence"/>
</dbReference>
<dbReference type="InterPro" id="IPR044965">
    <property type="entry name" value="Glyco_hydro_17_plant"/>
</dbReference>
<dbReference type="PANTHER" id="PTHR32227">
    <property type="entry name" value="GLUCAN ENDO-1,3-BETA-GLUCOSIDASE BG1-RELATED-RELATED"/>
    <property type="match status" value="1"/>
</dbReference>
<evidence type="ECO:0000256" key="1">
    <source>
        <dbReference type="ARBA" id="ARBA00008773"/>
    </source>
</evidence>
<evidence type="ECO:0000256" key="6">
    <source>
        <dbReference type="RuleBase" id="RU004335"/>
    </source>
</evidence>
<accession>A0AAW1KB58</accession>
<feature type="domain" description="X8" evidence="8">
    <location>
        <begin position="245"/>
        <end position="319"/>
    </location>
</feature>
<keyword evidence="10" id="KW-1185">Reference proteome</keyword>
<feature type="signal peptide" evidence="7">
    <location>
        <begin position="1"/>
        <end position="23"/>
    </location>
</feature>
<dbReference type="Pfam" id="PF07983">
    <property type="entry name" value="X8"/>
    <property type="match status" value="1"/>
</dbReference>
<dbReference type="AlphaFoldDB" id="A0AAW1KB58"/>
<evidence type="ECO:0000313" key="10">
    <source>
        <dbReference type="Proteomes" id="UP001443914"/>
    </source>
</evidence>
<protein>
    <recommendedName>
        <fullName evidence="8">X8 domain-containing protein</fullName>
    </recommendedName>
</protein>
<gene>
    <name evidence="9" type="ORF">RND81_06G175600</name>
</gene>
<dbReference type="InterPro" id="IPR017853">
    <property type="entry name" value="GH"/>
</dbReference>
<evidence type="ECO:0000256" key="3">
    <source>
        <dbReference type="ARBA" id="ARBA00022801"/>
    </source>
</evidence>
<keyword evidence="2 7" id="KW-0732">Signal</keyword>
<sequence>MAPITIVKLLIFLIFVMVMTVNGVGVNWGTYSSHPLSPEIMLFDVDHSILKDIGRRSSKLEVVVGIPNDMLSTLTSSVEACQKWVTENVTTPMNSYNVNIVLVAGAIIDVGYGNHVKVTIRINADVLSSSNGLPSGTLFVGVGALKFVTPSGFGNLSIVVCEVGWPTDGHIQANLNNSRRFNKGLVNALSKGTPKTPGKIDAFIFSLVDEDQKSLLPGNFERHWGLCTFDGQSKYDLDLGRNKLVQARGVIYEDQKYVNYACSKADCTGNSCANLEPRLKVSYALNEYFQSQDQDEVACDFQGIGIVIKADPSTKTCTFHVNILPAHSCSPSLNCGIINVFFFISCKLNVIYPD</sequence>
<evidence type="ECO:0000256" key="2">
    <source>
        <dbReference type="ARBA" id="ARBA00022729"/>
    </source>
</evidence>
<evidence type="ECO:0000313" key="9">
    <source>
        <dbReference type="EMBL" id="KAK9715594.1"/>
    </source>
</evidence>
<dbReference type="GO" id="GO:0004553">
    <property type="term" value="F:hydrolase activity, hydrolyzing O-glycosyl compounds"/>
    <property type="evidence" value="ECO:0007669"/>
    <property type="project" value="InterPro"/>
</dbReference>